<dbReference type="GO" id="GO:0005737">
    <property type="term" value="C:cytoplasm"/>
    <property type="evidence" value="ECO:0007669"/>
    <property type="project" value="UniProtKB-ARBA"/>
</dbReference>
<proteinExistence type="inferred from homology"/>
<dbReference type="Proteomes" id="UP000053257">
    <property type="component" value="Unassembled WGS sequence"/>
</dbReference>
<evidence type="ECO:0000313" key="4">
    <source>
        <dbReference type="Proteomes" id="UP000053257"/>
    </source>
</evidence>
<feature type="domain" description="PITH" evidence="2">
    <location>
        <begin position="1"/>
        <end position="173"/>
    </location>
</feature>
<keyword evidence="4" id="KW-1185">Reference proteome</keyword>
<dbReference type="EMBL" id="KN840605">
    <property type="protein sequence ID" value="KIP03679.1"/>
    <property type="molecule type" value="Genomic_DNA"/>
</dbReference>
<dbReference type="AlphaFoldDB" id="A0A0C3NG11"/>
<dbReference type="Pfam" id="PF06201">
    <property type="entry name" value="PITH"/>
    <property type="match status" value="1"/>
</dbReference>
<dbReference type="PANTHER" id="PTHR12175">
    <property type="entry name" value="AD039 HT014 THIOREDOXIN FAMILY TRP26"/>
    <property type="match status" value="1"/>
</dbReference>
<dbReference type="InterPro" id="IPR010400">
    <property type="entry name" value="PITH_dom"/>
</dbReference>
<evidence type="ECO:0000256" key="1">
    <source>
        <dbReference type="ARBA" id="ARBA00025788"/>
    </source>
</evidence>
<evidence type="ECO:0000313" key="3">
    <source>
        <dbReference type="EMBL" id="KIP03679.1"/>
    </source>
</evidence>
<dbReference type="OrthoDB" id="10263751at2759"/>
<dbReference type="HOGENOM" id="CLU_072377_1_0_1"/>
<reference evidence="3 4" key="1">
    <citation type="journal article" date="2014" name="PLoS Genet.">
        <title>Analysis of the Phlebiopsis gigantea genome, transcriptome and secretome provides insight into its pioneer colonization strategies of wood.</title>
        <authorList>
            <person name="Hori C."/>
            <person name="Ishida T."/>
            <person name="Igarashi K."/>
            <person name="Samejima M."/>
            <person name="Suzuki H."/>
            <person name="Master E."/>
            <person name="Ferreira P."/>
            <person name="Ruiz-Duenas F.J."/>
            <person name="Held B."/>
            <person name="Canessa P."/>
            <person name="Larrondo L.F."/>
            <person name="Schmoll M."/>
            <person name="Druzhinina I.S."/>
            <person name="Kubicek C.P."/>
            <person name="Gaskell J.A."/>
            <person name="Kersten P."/>
            <person name="St John F."/>
            <person name="Glasner J."/>
            <person name="Sabat G."/>
            <person name="Splinter BonDurant S."/>
            <person name="Syed K."/>
            <person name="Yadav J."/>
            <person name="Mgbeahuruike A.C."/>
            <person name="Kovalchuk A."/>
            <person name="Asiegbu F.O."/>
            <person name="Lackner G."/>
            <person name="Hoffmeister D."/>
            <person name="Rencoret J."/>
            <person name="Gutierrez A."/>
            <person name="Sun H."/>
            <person name="Lindquist E."/>
            <person name="Barry K."/>
            <person name="Riley R."/>
            <person name="Grigoriev I.V."/>
            <person name="Henrissat B."/>
            <person name="Kues U."/>
            <person name="Berka R.M."/>
            <person name="Martinez A.T."/>
            <person name="Covert S.F."/>
            <person name="Blanchette R.A."/>
            <person name="Cullen D."/>
        </authorList>
    </citation>
    <scope>NUCLEOTIDE SEQUENCE [LARGE SCALE GENOMIC DNA]</scope>
    <source>
        <strain evidence="3 4">11061_1 CR5-6</strain>
    </source>
</reference>
<dbReference type="STRING" id="745531.A0A0C3NG11"/>
<sequence length="173" mass="18951">MEDALETSLLEALDGQQLNCLNEDAPAHTLRDIVSAKQLNTSPDAFLLSDVDEQLILTIPFNQMVRVRALVLTSKGPAAQRPVRAKIFVNVPTLGFDDATTLPPVQELELTETQLTQGARIPLRFVRFQSVNSLHIFIESNGGDEQTRIDGVDVLGTQAGTTRDLSGLRVTEE</sequence>
<dbReference type="InterPro" id="IPR008979">
    <property type="entry name" value="Galactose-bd-like_sf"/>
</dbReference>
<gene>
    <name evidence="3" type="ORF">PHLGIDRAFT_121377</name>
</gene>
<dbReference type="PANTHER" id="PTHR12175:SF5">
    <property type="entry name" value="OS03G0795500 PROTEIN"/>
    <property type="match status" value="1"/>
</dbReference>
<evidence type="ECO:0000259" key="2">
    <source>
        <dbReference type="PROSITE" id="PS51532"/>
    </source>
</evidence>
<dbReference type="PROSITE" id="PS51532">
    <property type="entry name" value="PITH"/>
    <property type="match status" value="1"/>
</dbReference>
<organism evidence="3 4">
    <name type="scientific">Phlebiopsis gigantea (strain 11061_1 CR5-6)</name>
    <name type="common">White-rot fungus</name>
    <name type="synonym">Peniophora gigantea</name>
    <dbReference type="NCBI Taxonomy" id="745531"/>
    <lineage>
        <taxon>Eukaryota</taxon>
        <taxon>Fungi</taxon>
        <taxon>Dikarya</taxon>
        <taxon>Basidiomycota</taxon>
        <taxon>Agaricomycotina</taxon>
        <taxon>Agaricomycetes</taxon>
        <taxon>Polyporales</taxon>
        <taxon>Phanerochaetaceae</taxon>
        <taxon>Phlebiopsis</taxon>
    </lineage>
</organism>
<accession>A0A0C3NG11</accession>
<comment type="similarity">
    <text evidence="1">Belongs to the PITHD1 family.</text>
</comment>
<name>A0A0C3NG11_PHLG1</name>
<dbReference type="Gene3D" id="2.60.120.470">
    <property type="entry name" value="PITH domain"/>
    <property type="match status" value="1"/>
</dbReference>
<dbReference type="SUPFAM" id="SSF49785">
    <property type="entry name" value="Galactose-binding domain-like"/>
    <property type="match status" value="1"/>
</dbReference>
<dbReference type="InterPro" id="IPR045099">
    <property type="entry name" value="PITH1-like"/>
</dbReference>
<dbReference type="InterPro" id="IPR037047">
    <property type="entry name" value="PITH_dom_sf"/>
</dbReference>
<protein>
    <recommendedName>
        <fullName evidence="2">PITH domain-containing protein</fullName>
    </recommendedName>
</protein>